<dbReference type="EMBL" id="JBFTWV010000035">
    <property type="protein sequence ID" value="KAL2795431.1"/>
    <property type="molecule type" value="Genomic_DNA"/>
</dbReference>
<dbReference type="InterPro" id="IPR051783">
    <property type="entry name" value="NAD(P)-dependent_oxidoreduct"/>
</dbReference>
<keyword evidence="2" id="KW-1185">Reference proteome</keyword>
<dbReference type="Proteomes" id="UP001610563">
    <property type="component" value="Unassembled WGS sequence"/>
</dbReference>
<dbReference type="SUPFAM" id="SSF51735">
    <property type="entry name" value="NAD(P)-binding Rossmann-fold domains"/>
    <property type="match status" value="1"/>
</dbReference>
<evidence type="ECO:0000313" key="2">
    <source>
        <dbReference type="Proteomes" id="UP001610563"/>
    </source>
</evidence>
<name>A0ABR4G8X4_9EURO</name>
<accession>A0ABR4G8X4</accession>
<evidence type="ECO:0000313" key="1">
    <source>
        <dbReference type="EMBL" id="KAL2795431.1"/>
    </source>
</evidence>
<comment type="caution">
    <text evidence="1">The sequence shown here is derived from an EMBL/GenBank/DDBJ whole genome shotgun (WGS) entry which is preliminary data.</text>
</comment>
<organism evidence="1 2">
    <name type="scientific">Aspergillus keveii</name>
    <dbReference type="NCBI Taxonomy" id="714993"/>
    <lineage>
        <taxon>Eukaryota</taxon>
        <taxon>Fungi</taxon>
        <taxon>Dikarya</taxon>
        <taxon>Ascomycota</taxon>
        <taxon>Pezizomycotina</taxon>
        <taxon>Eurotiomycetes</taxon>
        <taxon>Eurotiomycetidae</taxon>
        <taxon>Eurotiales</taxon>
        <taxon>Aspergillaceae</taxon>
        <taxon>Aspergillus</taxon>
        <taxon>Aspergillus subgen. Nidulantes</taxon>
    </lineage>
</organism>
<dbReference type="PANTHER" id="PTHR48079:SF6">
    <property type="entry name" value="NAD(P)-BINDING DOMAIN-CONTAINING PROTEIN-RELATED"/>
    <property type="match status" value="1"/>
</dbReference>
<gene>
    <name evidence="1" type="ORF">BJX66DRAFT_324698</name>
</gene>
<evidence type="ECO:0008006" key="3">
    <source>
        <dbReference type="Google" id="ProtNLM"/>
    </source>
</evidence>
<dbReference type="Gene3D" id="3.40.50.720">
    <property type="entry name" value="NAD(P)-binding Rossmann-like Domain"/>
    <property type="match status" value="1"/>
</dbReference>
<sequence>MLHNILITGASGYLGGTLLARWKSAQLPPYGTLYALVRGEDQAQAVKSYGATPLILDLKDSGQVIQQIIDREISIIFFLIDAYGDGHQKTMIQARHAGVSTDKPLLDNDPELYDILKRTVSPHEWFAQAVRTNLSVIDTAEANDVRSYIFAPCMVYGEGDGFGNRTSIQDVTIVDNDDPVWPVCHVVDTTNLYLQILRRALQGADIGYGHRGFYLAASGSMRWNDVYKAFAEALAIRGIVDNAKVEQADDTVLERIGEVLGVSPSSVPVLIGGKCTFTAVHGNEIGWKAEYPPEHILETADAEVELILKTLDSRGSKATIR</sequence>
<reference evidence="1 2" key="1">
    <citation type="submission" date="2024-07" db="EMBL/GenBank/DDBJ databases">
        <title>Section-level genome sequencing and comparative genomics of Aspergillus sections Usti and Cavernicolus.</title>
        <authorList>
            <consortium name="Lawrence Berkeley National Laboratory"/>
            <person name="Nybo J.L."/>
            <person name="Vesth T.C."/>
            <person name="Theobald S."/>
            <person name="Frisvad J.C."/>
            <person name="Larsen T.O."/>
            <person name="Kjaerboelling I."/>
            <person name="Rothschild-Mancinelli K."/>
            <person name="Lyhne E.K."/>
            <person name="Kogle M.E."/>
            <person name="Barry K."/>
            <person name="Clum A."/>
            <person name="Na H."/>
            <person name="Ledsgaard L."/>
            <person name="Lin J."/>
            <person name="Lipzen A."/>
            <person name="Kuo A."/>
            <person name="Riley R."/>
            <person name="Mondo S."/>
            <person name="Labutti K."/>
            <person name="Haridas S."/>
            <person name="Pangalinan J."/>
            <person name="Salamov A.A."/>
            <person name="Simmons B.A."/>
            <person name="Magnuson J.K."/>
            <person name="Chen J."/>
            <person name="Drula E."/>
            <person name="Henrissat B."/>
            <person name="Wiebenga A."/>
            <person name="Lubbers R.J."/>
            <person name="Gomes A.C."/>
            <person name="Makela M.R."/>
            <person name="Stajich J."/>
            <person name="Grigoriev I.V."/>
            <person name="Mortensen U.H."/>
            <person name="De Vries R.P."/>
            <person name="Baker S.E."/>
            <person name="Andersen M.R."/>
        </authorList>
    </citation>
    <scope>NUCLEOTIDE SEQUENCE [LARGE SCALE GENOMIC DNA]</scope>
    <source>
        <strain evidence="1 2">CBS 209.92</strain>
    </source>
</reference>
<protein>
    <recommendedName>
        <fullName evidence="3">NAD(P)-binding protein</fullName>
    </recommendedName>
</protein>
<dbReference type="PANTHER" id="PTHR48079">
    <property type="entry name" value="PROTEIN YEEZ"/>
    <property type="match status" value="1"/>
</dbReference>
<proteinExistence type="predicted"/>
<dbReference type="InterPro" id="IPR036291">
    <property type="entry name" value="NAD(P)-bd_dom_sf"/>
</dbReference>